<dbReference type="PANTHER" id="PTHR38480">
    <property type="entry name" value="SLR0254 PROTEIN"/>
    <property type="match status" value="1"/>
</dbReference>
<sequence>MALFKQIKLTTPESVELELTLAGIGSRALALTIDYCLLLLAQTLLLFLLGLFSEQLLNYLEQLQVNSNGLELWVVSIALLGFFGLYAGYFVVFETIWQGQSPGKRLAQIRVIRDNGQPVRLSQSALRALLRPVDDFLFIGMFLISLSQQEKRLGDWLAGTLVVREARPQAQRPATLSDVAQTLAAELPSLTDLSQLQPDDFAVVSEYLQRRQAMSSQARRELSLKLAREIRSIIKLAEIPTGLTSDQFLEAVYMAYQQQFSIE</sequence>
<dbReference type="GO" id="GO:0016020">
    <property type="term" value="C:membrane"/>
    <property type="evidence" value="ECO:0007669"/>
    <property type="project" value="UniProtKB-SubCell"/>
</dbReference>
<evidence type="ECO:0000259" key="6">
    <source>
        <dbReference type="Pfam" id="PF06271"/>
    </source>
</evidence>
<name>A0A951PC52_9CYAN</name>
<keyword evidence="4 5" id="KW-0472">Membrane</keyword>
<evidence type="ECO:0000256" key="3">
    <source>
        <dbReference type="ARBA" id="ARBA00022989"/>
    </source>
</evidence>
<evidence type="ECO:0000256" key="5">
    <source>
        <dbReference type="SAM" id="Phobius"/>
    </source>
</evidence>
<dbReference type="AlphaFoldDB" id="A0A951PC52"/>
<reference evidence="7" key="1">
    <citation type="submission" date="2021-05" db="EMBL/GenBank/DDBJ databases">
        <authorList>
            <person name="Pietrasiak N."/>
            <person name="Ward R."/>
            <person name="Stajich J.E."/>
            <person name="Kurbessoian T."/>
        </authorList>
    </citation>
    <scope>NUCLEOTIDE SEQUENCE</scope>
    <source>
        <strain evidence="7">GSE-TBD4-15B</strain>
    </source>
</reference>
<evidence type="ECO:0000313" key="7">
    <source>
        <dbReference type="EMBL" id="MBW4466871.1"/>
    </source>
</evidence>
<feature type="domain" description="RDD" evidence="6">
    <location>
        <begin position="21"/>
        <end position="159"/>
    </location>
</feature>
<keyword evidence="2 5" id="KW-0812">Transmembrane</keyword>
<feature type="transmembrane region" description="Helical" evidence="5">
    <location>
        <begin position="72"/>
        <end position="97"/>
    </location>
</feature>
<dbReference type="InterPro" id="IPR010432">
    <property type="entry name" value="RDD"/>
</dbReference>
<protein>
    <submittedName>
        <fullName evidence="7">RDD family protein</fullName>
    </submittedName>
</protein>
<keyword evidence="3 5" id="KW-1133">Transmembrane helix</keyword>
<gene>
    <name evidence="7" type="ORF">KME07_15715</name>
</gene>
<accession>A0A951PC52</accession>
<evidence type="ECO:0000313" key="8">
    <source>
        <dbReference type="Proteomes" id="UP000707356"/>
    </source>
</evidence>
<proteinExistence type="predicted"/>
<evidence type="ECO:0000256" key="4">
    <source>
        <dbReference type="ARBA" id="ARBA00023136"/>
    </source>
</evidence>
<dbReference type="Proteomes" id="UP000707356">
    <property type="component" value="Unassembled WGS sequence"/>
</dbReference>
<comment type="subcellular location">
    <subcellularLocation>
        <location evidence="1">Membrane</location>
        <topology evidence="1">Multi-pass membrane protein</topology>
    </subcellularLocation>
</comment>
<evidence type="ECO:0000256" key="1">
    <source>
        <dbReference type="ARBA" id="ARBA00004141"/>
    </source>
</evidence>
<reference evidence="7" key="2">
    <citation type="journal article" date="2022" name="Microbiol. Resour. Announc.">
        <title>Metagenome Sequencing to Explore Phylogenomics of Terrestrial Cyanobacteria.</title>
        <authorList>
            <person name="Ward R.D."/>
            <person name="Stajich J.E."/>
            <person name="Johansen J.R."/>
            <person name="Huntemann M."/>
            <person name="Clum A."/>
            <person name="Foster B."/>
            <person name="Foster B."/>
            <person name="Roux S."/>
            <person name="Palaniappan K."/>
            <person name="Varghese N."/>
            <person name="Mukherjee S."/>
            <person name="Reddy T.B.K."/>
            <person name="Daum C."/>
            <person name="Copeland A."/>
            <person name="Chen I.A."/>
            <person name="Ivanova N.N."/>
            <person name="Kyrpides N.C."/>
            <person name="Shapiro N."/>
            <person name="Eloe-Fadrosh E.A."/>
            <person name="Pietrasiak N."/>
        </authorList>
    </citation>
    <scope>NUCLEOTIDE SEQUENCE</scope>
    <source>
        <strain evidence="7">GSE-TBD4-15B</strain>
    </source>
</reference>
<organism evidence="7 8">
    <name type="scientific">Pegethrix bostrychoides GSE-TBD4-15B</name>
    <dbReference type="NCBI Taxonomy" id="2839662"/>
    <lineage>
        <taxon>Bacteria</taxon>
        <taxon>Bacillati</taxon>
        <taxon>Cyanobacteriota</taxon>
        <taxon>Cyanophyceae</taxon>
        <taxon>Oculatellales</taxon>
        <taxon>Oculatellaceae</taxon>
        <taxon>Pegethrix</taxon>
    </lineage>
</organism>
<dbReference type="EMBL" id="JAHHHV010000071">
    <property type="protein sequence ID" value="MBW4466871.1"/>
    <property type="molecule type" value="Genomic_DNA"/>
</dbReference>
<feature type="transmembrane region" description="Helical" evidence="5">
    <location>
        <begin position="28"/>
        <end position="52"/>
    </location>
</feature>
<comment type="caution">
    <text evidence="7">The sequence shown here is derived from an EMBL/GenBank/DDBJ whole genome shotgun (WGS) entry which is preliminary data.</text>
</comment>
<dbReference type="PANTHER" id="PTHR38480:SF1">
    <property type="entry name" value="SLR0254 PROTEIN"/>
    <property type="match status" value="1"/>
</dbReference>
<evidence type="ECO:0000256" key="2">
    <source>
        <dbReference type="ARBA" id="ARBA00022692"/>
    </source>
</evidence>
<dbReference type="Pfam" id="PF06271">
    <property type="entry name" value="RDD"/>
    <property type="match status" value="1"/>
</dbReference>